<evidence type="ECO:0000313" key="3">
    <source>
        <dbReference type="EMBL" id="KAK1618005.1"/>
    </source>
</evidence>
<organism evidence="3 4">
    <name type="scientific">Lolium multiflorum</name>
    <name type="common">Italian ryegrass</name>
    <name type="synonym">Lolium perenne subsp. multiflorum</name>
    <dbReference type="NCBI Taxonomy" id="4521"/>
    <lineage>
        <taxon>Eukaryota</taxon>
        <taxon>Viridiplantae</taxon>
        <taxon>Streptophyta</taxon>
        <taxon>Embryophyta</taxon>
        <taxon>Tracheophyta</taxon>
        <taxon>Spermatophyta</taxon>
        <taxon>Magnoliopsida</taxon>
        <taxon>Liliopsida</taxon>
        <taxon>Poales</taxon>
        <taxon>Poaceae</taxon>
        <taxon>BOP clade</taxon>
        <taxon>Pooideae</taxon>
        <taxon>Poodae</taxon>
        <taxon>Poeae</taxon>
        <taxon>Poeae Chloroplast Group 2 (Poeae type)</taxon>
        <taxon>Loliodinae</taxon>
        <taxon>Loliinae</taxon>
        <taxon>Lolium</taxon>
    </lineage>
</organism>
<evidence type="ECO:0000256" key="1">
    <source>
        <dbReference type="SAM" id="MobiDB-lite"/>
    </source>
</evidence>
<evidence type="ECO:0000313" key="4">
    <source>
        <dbReference type="Proteomes" id="UP001231189"/>
    </source>
</evidence>
<dbReference type="PANTHER" id="PTHR33065:SF117">
    <property type="entry name" value="OS01G0590200 PROTEIN"/>
    <property type="match status" value="1"/>
</dbReference>
<proteinExistence type="predicted"/>
<keyword evidence="4" id="KW-1185">Reference proteome</keyword>
<dbReference type="PANTHER" id="PTHR33065">
    <property type="entry name" value="OS07G0486400 PROTEIN"/>
    <property type="match status" value="1"/>
</dbReference>
<comment type="caution">
    <text evidence="3">The sequence shown here is derived from an EMBL/GenBank/DDBJ whole genome shotgun (WGS) entry which is preliminary data.</text>
</comment>
<name>A0AAD8VUT9_LOLMU</name>
<sequence>MGSVEERRGAVEIGRERAERANFGFNLDLGGQALQSFHGPPVEVELEVDRRRESRWVNHPMGADPDPGETIWNAVPEMSTDDDTSDDGEALYRGQVIDEEKETNCPGKNYSIGEAKRMENIWLTNLVRKNEEYSKLRQQIDDLPFPLRVLPAATCLCARRGYCYHRKYMTHDTSTTAPVLGYREPAEMLQIFSLCLSCSEVSYPISVYGIVAVRDDLEPLRNHVFCRSRDDAVMIEQDSFTLPICTPCRGMYVLEHALLEVDLWVKKEGDGSADKQLLSAYVEIFVRSDFDFMLKGQISSDSCTLDIDHMFLSESVEAVIEVFAKSGHPHHMRFSAFSSGFDHEIVMFDDKCCMNEKILKHVVAVKSKGKLDVHLKIEKSLFCWTFQDGVVGPVTSPDDSISLYGQFRVRVFFAPKDMQPSSRPTYHDWLKTAGSTKPSTG</sequence>
<gene>
    <name evidence="3" type="ORF">QYE76_023522</name>
</gene>
<reference evidence="3" key="1">
    <citation type="submission" date="2023-07" db="EMBL/GenBank/DDBJ databases">
        <title>A chromosome-level genome assembly of Lolium multiflorum.</title>
        <authorList>
            <person name="Chen Y."/>
            <person name="Copetti D."/>
            <person name="Kolliker R."/>
            <person name="Studer B."/>
        </authorList>
    </citation>
    <scope>NUCLEOTIDE SEQUENCE</scope>
    <source>
        <strain evidence="3">02402/16</strain>
        <tissue evidence="3">Leaf</tissue>
    </source>
</reference>
<dbReference type="Pfam" id="PF20241">
    <property type="entry name" value="DUF6598"/>
    <property type="match status" value="1"/>
</dbReference>
<protein>
    <recommendedName>
        <fullName evidence="2">DUF6598 domain-containing protein</fullName>
    </recommendedName>
</protein>
<feature type="region of interest" description="Disordered" evidence="1">
    <location>
        <begin position="421"/>
        <end position="441"/>
    </location>
</feature>
<evidence type="ECO:0000259" key="2">
    <source>
        <dbReference type="Pfam" id="PF20241"/>
    </source>
</evidence>
<dbReference type="EMBL" id="JAUUTY010000006">
    <property type="protein sequence ID" value="KAK1618005.1"/>
    <property type="molecule type" value="Genomic_DNA"/>
</dbReference>
<dbReference type="InterPro" id="IPR046533">
    <property type="entry name" value="DUF6598"/>
</dbReference>
<dbReference type="AlphaFoldDB" id="A0AAD8VUT9"/>
<accession>A0AAD8VUT9</accession>
<feature type="domain" description="DUF6598" evidence="2">
    <location>
        <begin position="188"/>
        <end position="378"/>
    </location>
</feature>
<dbReference type="Proteomes" id="UP001231189">
    <property type="component" value="Unassembled WGS sequence"/>
</dbReference>